<feature type="signal peptide" evidence="1">
    <location>
        <begin position="1"/>
        <end position="33"/>
    </location>
</feature>
<name>A0A0E9W6J7_ANGAN</name>
<keyword evidence="1" id="KW-0732">Signal</keyword>
<reference evidence="2" key="2">
    <citation type="journal article" date="2015" name="Fish Shellfish Immunol.">
        <title>Early steps in the European eel (Anguilla anguilla)-Vibrio vulnificus interaction in the gills: Role of the RtxA13 toxin.</title>
        <authorList>
            <person name="Callol A."/>
            <person name="Pajuelo D."/>
            <person name="Ebbesson L."/>
            <person name="Teles M."/>
            <person name="MacKenzie S."/>
            <person name="Amaro C."/>
        </authorList>
    </citation>
    <scope>NUCLEOTIDE SEQUENCE</scope>
</reference>
<evidence type="ECO:0000313" key="2">
    <source>
        <dbReference type="EMBL" id="JAH85098.1"/>
    </source>
</evidence>
<sequence>MTQGRVKNQPSSMVHSVCWNILWLLISFTKSDLEVWPTESLVPFCIERMQRDLHSLVLSGTKIHNRNFLLSL</sequence>
<organism evidence="2">
    <name type="scientific">Anguilla anguilla</name>
    <name type="common">European freshwater eel</name>
    <name type="synonym">Muraena anguilla</name>
    <dbReference type="NCBI Taxonomy" id="7936"/>
    <lineage>
        <taxon>Eukaryota</taxon>
        <taxon>Metazoa</taxon>
        <taxon>Chordata</taxon>
        <taxon>Craniata</taxon>
        <taxon>Vertebrata</taxon>
        <taxon>Euteleostomi</taxon>
        <taxon>Actinopterygii</taxon>
        <taxon>Neopterygii</taxon>
        <taxon>Teleostei</taxon>
        <taxon>Anguilliformes</taxon>
        <taxon>Anguillidae</taxon>
        <taxon>Anguilla</taxon>
    </lineage>
</organism>
<feature type="chain" id="PRO_5002434066" evidence="1">
    <location>
        <begin position="34"/>
        <end position="72"/>
    </location>
</feature>
<protein>
    <submittedName>
        <fullName evidence="2">Uncharacterized protein</fullName>
    </submittedName>
</protein>
<proteinExistence type="predicted"/>
<dbReference type="AlphaFoldDB" id="A0A0E9W6J7"/>
<reference evidence="2" key="1">
    <citation type="submission" date="2014-11" db="EMBL/GenBank/DDBJ databases">
        <authorList>
            <person name="Amaro Gonzalez C."/>
        </authorList>
    </citation>
    <scope>NUCLEOTIDE SEQUENCE</scope>
</reference>
<dbReference type="EMBL" id="GBXM01023479">
    <property type="protein sequence ID" value="JAH85098.1"/>
    <property type="molecule type" value="Transcribed_RNA"/>
</dbReference>
<accession>A0A0E9W6J7</accession>
<evidence type="ECO:0000256" key="1">
    <source>
        <dbReference type="SAM" id="SignalP"/>
    </source>
</evidence>